<feature type="compositionally biased region" description="Polar residues" evidence="1">
    <location>
        <begin position="229"/>
        <end position="249"/>
    </location>
</feature>
<dbReference type="GO" id="GO:0005634">
    <property type="term" value="C:nucleus"/>
    <property type="evidence" value="ECO:0007669"/>
    <property type="project" value="TreeGrafter"/>
</dbReference>
<evidence type="ECO:0000313" key="4">
    <source>
        <dbReference type="Proteomes" id="UP000276215"/>
    </source>
</evidence>
<proteinExistence type="predicted"/>
<feature type="region of interest" description="Disordered" evidence="1">
    <location>
        <begin position="198"/>
        <end position="267"/>
    </location>
</feature>
<dbReference type="EMBL" id="ML120352">
    <property type="protein sequence ID" value="RPB05792.1"/>
    <property type="molecule type" value="Genomic_DNA"/>
</dbReference>
<organism evidence="3 4">
    <name type="scientific">Choiromyces venosus 120613-1</name>
    <dbReference type="NCBI Taxonomy" id="1336337"/>
    <lineage>
        <taxon>Eukaryota</taxon>
        <taxon>Fungi</taxon>
        <taxon>Dikarya</taxon>
        <taxon>Ascomycota</taxon>
        <taxon>Pezizomycotina</taxon>
        <taxon>Pezizomycetes</taxon>
        <taxon>Pezizales</taxon>
        <taxon>Tuberaceae</taxon>
        <taxon>Choiromyces</taxon>
    </lineage>
</organism>
<dbReference type="GO" id="GO:0003677">
    <property type="term" value="F:DNA binding"/>
    <property type="evidence" value="ECO:0007669"/>
    <property type="project" value="TreeGrafter"/>
</dbReference>
<dbReference type="Pfam" id="PF03184">
    <property type="entry name" value="DDE_1"/>
    <property type="match status" value="1"/>
</dbReference>
<dbReference type="STRING" id="1336337.A0A3N4K936"/>
<dbReference type="Proteomes" id="UP000276215">
    <property type="component" value="Unassembled WGS sequence"/>
</dbReference>
<dbReference type="PANTHER" id="PTHR19303:SF74">
    <property type="entry name" value="POGO TRANSPOSABLE ELEMENT WITH KRAB DOMAIN"/>
    <property type="match status" value="1"/>
</dbReference>
<feature type="compositionally biased region" description="Basic and acidic residues" evidence="1">
    <location>
        <begin position="198"/>
        <end position="212"/>
    </location>
</feature>
<dbReference type="AlphaFoldDB" id="A0A3N4K936"/>
<gene>
    <name evidence="3" type="ORF">L873DRAFT_1785497</name>
</gene>
<dbReference type="OrthoDB" id="2917041at2759"/>
<keyword evidence="4" id="KW-1185">Reference proteome</keyword>
<protein>
    <submittedName>
        <fullName evidence="3">DDE-domain-containing protein</fullName>
    </submittedName>
</protein>
<evidence type="ECO:0000256" key="1">
    <source>
        <dbReference type="SAM" id="MobiDB-lite"/>
    </source>
</evidence>
<dbReference type="InterPro" id="IPR050863">
    <property type="entry name" value="CenT-Element_Derived"/>
</dbReference>
<evidence type="ECO:0000313" key="3">
    <source>
        <dbReference type="EMBL" id="RPB05792.1"/>
    </source>
</evidence>
<name>A0A3N4K936_9PEZI</name>
<evidence type="ECO:0000259" key="2">
    <source>
        <dbReference type="Pfam" id="PF03184"/>
    </source>
</evidence>
<dbReference type="InterPro" id="IPR004875">
    <property type="entry name" value="DDE_SF_endonuclease_dom"/>
</dbReference>
<sequence>MATVIEAICADGESLSPMIIYKAEGFQVGWFDPTMPFPDDVLCGYSPNGWTDNEMGLGYLKHHFGPKSQSAKKVQGKYWMIIFDGHESHILQDFLQYCIDHHIIACCLPPHSTNLLQPLDVGIFSPYKNYYAQLLEKEFCYGWYGVSKANFWKFLSQVREKAFTIQNVKSAFATTGIYPLDRYTALRKVPAYDSIKHTDPKLMYDDPSEPSKHQRPQSKPYRQLESRQDMSLVNHNINSISNKGSTNTASPPPKSHCPPYPPLQAPS</sequence>
<feature type="compositionally biased region" description="Pro residues" evidence="1">
    <location>
        <begin position="250"/>
        <end position="267"/>
    </location>
</feature>
<feature type="domain" description="DDE-1" evidence="2">
    <location>
        <begin position="3"/>
        <end position="148"/>
    </location>
</feature>
<accession>A0A3N4K936</accession>
<reference evidence="3 4" key="1">
    <citation type="journal article" date="2018" name="Nat. Ecol. Evol.">
        <title>Pezizomycetes genomes reveal the molecular basis of ectomycorrhizal truffle lifestyle.</title>
        <authorList>
            <person name="Murat C."/>
            <person name="Payen T."/>
            <person name="Noel B."/>
            <person name="Kuo A."/>
            <person name="Morin E."/>
            <person name="Chen J."/>
            <person name="Kohler A."/>
            <person name="Krizsan K."/>
            <person name="Balestrini R."/>
            <person name="Da Silva C."/>
            <person name="Montanini B."/>
            <person name="Hainaut M."/>
            <person name="Levati E."/>
            <person name="Barry K.W."/>
            <person name="Belfiori B."/>
            <person name="Cichocki N."/>
            <person name="Clum A."/>
            <person name="Dockter R.B."/>
            <person name="Fauchery L."/>
            <person name="Guy J."/>
            <person name="Iotti M."/>
            <person name="Le Tacon F."/>
            <person name="Lindquist E.A."/>
            <person name="Lipzen A."/>
            <person name="Malagnac F."/>
            <person name="Mello A."/>
            <person name="Molinier V."/>
            <person name="Miyauchi S."/>
            <person name="Poulain J."/>
            <person name="Riccioni C."/>
            <person name="Rubini A."/>
            <person name="Sitrit Y."/>
            <person name="Splivallo R."/>
            <person name="Traeger S."/>
            <person name="Wang M."/>
            <person name="Zifcakova L."/>
            <person name="Wipf D."/>
            <person name="Zambonelli A."/>
            <person name="Paolocci F."/>
            <person name="Nowrousian M."/>
            <person name="Ottonello S."/>
            <person name="Baldrian P."/>
            <person name="Spatafora J.W."/>
            <person name="Henrissat B."/>
            <person name="Nagy L.G."/>
            <person name="Aury J.M."/>
            <person name="Wincker P."/>
            <person name="Grigoriev I.V."/>
            <person name="Bonfante P."/>
            <person name="Martin F.M."/>
        </authorList>
    </citation>
    <scope>NUCLEOTIDE SEQUENCE [LARGE SCALE GENOMIC DNA]</scope>
    <source>
        <strain evidence="3 4">120613-1</strain>
    </source>
</reference>
<dbReference type="PANTHER" id="PTHR19303">
    <property type="entry name" value="TRANSPOSON"/>
    <property type="match status" value="1"/>
</dbReference>